<dbReference type="STRING" id="690879.TSACC_22732"/>
<accession>A0A146GC78</accession>
<dbReference type="SUPFAM" id="SSF53623">
    <property type="entry name" value="MurD-like peptide ligases, catalytic domain"/>
    <property type="match status" value="1"/>
</dbReference>
<keyword evidence="5 10" id="KW-0067">ATP-binding</keyword>
<keyword evidence="9 10" id="KW-0961">Cell wall biogenesis/degradation</keyword>
<evidence type="ECO:0000256" key="6">
    <source>
        <dbReference type="ARBA" id="ARBA00022960"/>
    </source>
</evidence>
<evidence type="ECO:0000256" key="3">
    <source>
        <dbReference type="ARBA" id="ARBA00022618"/>
    </source>
</evidence>
<feature type="domain" description="Mur ligase central" evidence="14">
    <location>
        <begin position="111"/>
        <end position="295"/>
    </location>
</feature>
<dbReference type="PANTHER" id="PTHR43024">
    <property type="entry name" value="UDP-N-ACETYLMURAMOYL-TRIPEPTIDE--D-ALANYL-D-ALANINE LIGASE"/>
    <property type="match status" value="1"/>
</dbReference>
<dbReference type="InterPro" id="IPR005863">
    <property type="entry name" value="UDP-N-AcMur_synth"/>
</dbReference>
<dbReference type="InterPro" id="IPR035911">
    <property type="entry name" value="MurE/MurF_N"/>
</dbReference>
<evidence type="ECO:0000259" key="12">
    <source>
        <dbReference type="Pfam" id="PF01225"/>
    </source>
</evidence>
<dbReference type="Gene3D" id="3.90.190.20">
    <property type="entry name" value="Mur ligase, C-terminal domain"/>
    <property type="match status" value="1"/>
</dbReference>
<dbReference type="UniPathway" id="UPA00219"/>
<feature type="domain" description="Mur ligase N-terminal catalytic" evidence="12">
    <location>
        <begin position="26"/>
        <end position="99"/>
    </location>
</feature>
<comment type="pathway">
    <text evidence="10 11">Cell wall biogenesis; peptidoglycan biosynthesis.</text>
</comment>
<dbReference type="PANTHER" id="PTHR43024:SF1">
    <property type="entry name" value="UDP-N-ACETYLMURAMOYL-TRIPEPTIDE--D-ALANYL-D-ALANINE LIGASE"/>
    <property type="match status" value="1"/>
</dbReference>
<keyword evidence="6 10" id="KW-0133">Cell shape</keyword>
<dbReference type="AlphaFoldDB" id="A0A146GC78"/>
<evidence type="ECO:0000256" key="7">
    <source>
        <dbReference type="ARBA" id="ARBA00022984"/>
    </source>
</evidence>
<dbReference type="GO" id="GO:0047480">
    <property type="term" value="F:UDP-N-acetylmuramoyl-tripeptide-D-alanyl-D-alanine ligase activity"/>
    <property type="evidence" value="ECO:0007669"/>
    <property type="project" value="UniProtKB-UniRule"/>
</dbReference>
<dbReference type="InterPro" id="IPR004101">
    <property type="entry name" value="Mur_ligase_C"/>
</dbReference>
<evidence type="ECO:0000256" key="10">
    <source>
        <dbReference type="HAMAP-Rule" id="MF_02019"/>
    </source>
</evidence>
<name>A0A146GC78_TERSA</name>
<keyword evidence="7 10" id="KW-0573">Peptidoglycan synthesis</keyword>
<evidence type="ECO:0000256" key="9">
    <source>
        <dbReference type="ARBA" id="ARBA00023316"/>
    </source>
</evidence>
<keyword evidence="2 10" id="KW-0436">Ligase</keyword>
<dbReference type="GO" id="GO:0009252">
    <property type="term" value="P:peptidoglycan biosynthetic process"/>
    <property type="evidence" value="ECO:0007669"/>
    <property type="project" value="UniProtKB-UniRule"/>
</dbReference>
<dbReference type="InterPro" id="IPR036565">
    <property type="entry name" value="Mur-like_cat_sf"/>
</dbReference>
<dbReference type="GO" id="GO:0005524">
    <property type="term" value="F:ATP binding"/>
    <property type="evidence" value="ECO:0007669"/>
    <property type="project" value="UniProtKB-UniRule"/>
</dbReference>
<evidence type="ECO:0000313" key="16">
    <source>
        <dbReference type="Proteomes" id="UP000076023"/>
    </source>
</evidence>
<sequence>MDWLSLSEVADMTAGTLTGSGSQTVRRISKDTRTLVPGDLYLALRGEAHDGNLYARTAIEKGAAAAILDRPDAAGDLPQDFPVIVVPDSLTALHRMASAWRDRLAIKVACITGSSGKTSTKEFTAAVLSVRYRVTKTEGNLNNHIGLPLSILAASSADDAAVWELGMNHAGEIAPLADLARPDLGIITNIGVAHIEYLGSREGIAAEKSELLAALGSNGSAVLPNEDDFADYLSTRTKARVIRAGLEGGQVMATNISMDVDGCRFTICADGEFLPAYLPAPGVHMVKNALLAAATGLEFGLSLEECVEGLSTARLTGGRLTRKTIREVTILDDTYNANPDSMKAALATLAALPGRGKRVAVLGRMGELGEHAEEGYRTVGTTAANTVQTLIAVGPETAPLKEAARRGGMSDLHTVDSPEEAAALLKQILGPGDIVLVKGSRAARMERVIQSFEI</sequence>
<feature type="binding site" evidence="10">
    <location>
        <begin position="113"/>
        <end position="119"/>
    </location>
    <ligand>
        <name>ATP</name>
        <dbReference type="ChEBI" id="CHEBI:30616"/>
    </ligand>
</feature>
<dbReference type="GO" id="GO:0008360">
    <property type="term" value="P:regulation of cell shape"/>
    <property type="evidence" value="ECO:0007669"/>
    <property type="project" value="UniProtKB-KW"/>
</dbReference>
<dbReference type="RefSeq" id="WP_075079946.1">
    <property type="nucleotide sequence ID" value="NZ_BDCO01000002.1"/>
</dbReference>
<keyword evidence="1 10" id="KW-0963">Cytoplasm</keyword>
<comment type="function">
    <text evidence="10 11">Involved in cell wall formation. Catalyzes the final step in the synthesis of UDP-N-acetylmuramoyl-pentapeptide, the precursor of murein.</text>
</comment>
<dbReference type="Gene3D" id="3.40.1390.10">
    <property type="entry name" value="MurE/MurF, N-terminal domain"/>
    <property type="match status" value="1"/>
</dbReference>
<comment type="catalytic activity">
    <reaction evidence="10 11">
        <text>D-alanyl-D-alanine + UDP-N-acetyl-alpha-D-muramoyl-L-alanyl-gamma-D-glutamyl-meso-2,6-diaminopimelate + ATP = UDP-N-acetyl-alpha-D-muramoyl-L-alanyl-gamma-D-glutamyl-meso-2,6-diaminopimeloyl-D-alanyl-D-alanine + ADP + phosphate + H(+)</text>
        <dbReference type="Rhea" id="RHEA:28374"/>
        <dbReference type="ChEBI" id="CHEBI:15378"/>
        <dbReference type="ChEBI" id="CHEBI:30616"/>
        <dbReference type="ChEBI" id="CHEBI:43474"/>
        <dbReference type="ChEBI" id="CHEBI:57822"/>
        <dbReference type="ChEBI" id="CHEBI:61386"/>
        <dbReference type="ChEBI" id="CHEBI:83905"/>
        <dbReference type="ChEBI" id="CHEBI:456216"/>
        <dbReference type="EC" id="6.3.2.10"/>
    </reaction>
</comment>
<evidence type="ECO:0000256" key="11">
    <source>
        <dbReference type="RuleBase" id="RU004136"/>
    </source>
</evidence>
<keyword evidence="8 10" id="KW-0131">Cell cycle</keyword>
<comment type="caution">
    <text evidence="15">The sequence shown here is derived from an EMBL/GenBank/DDBJ whole genome shotgun (WGS) entry which is preliminary data.</text>
</comment>
<dbReference type="SUPFAM" id="SSF63418">
    <property type="entry name" value="MurE/MurF N-terminal domain"/>
    <property type="match status" value="1"/>
</dbReference>
<evidence type="ECO:0000256" key="1">
    <source>
        <dbReference type="ARBA" id="ARBA00022490"/>
    </source>
</evidence>
<reference evidence="16" key="1">
    <citation type="journal article" date="2017" name="Genome Announc.">
        <title>Draft Genome Sequence of Terrimicrobium sacchariphilum NM-5T, a Facultative Anaerobic Soil Bacterium of the Class Spartobacteria.</title>
        <authorList>
            <person name="Qiu Y.L."/>
            <person name="Tourlousse D.M."/>
            <person name="Matsuura N."/>
            <person name="Ohashi A."/>
            <person name="Sekiguchi Y."/>
        </authorList>
    </citation>
    <scope>NUCLEOTIDE SEQUENCE [LARGE SCALE GENOMIC DNA]</scope>
    <source>
        <strain evidence="16">NM-5</strain>
    </source>
</reference>
<dbReference type="GO" id="GO:0008766">
    <property type="term" value="F:UDP-N-acetylmuramoylalanyl-D-glutamyl-2,6-diaminopimelate-D-alanyl-D-alanine ligase activity"/>
    <property type="evidence" value="ECO:0007669"/>
    <property type="project" value="RHEA"/>
</dbReference>
<evidence type="ECO:0000256" key="2">
    <source>
        <dbReference type="ARBA" id="ARBA00022598"/>
    </source>
</evidence>
<evidence type="ECO:0000256" key="4">
    <source>
        <dbReference type="ARBA" id="ARBA00022741"/>
    </source>
</evidence>
<feature type="domain" description="Mur ligase C-terminal" evidence="13">
    <location>
        <begin position="318"/>
        <end position="441"/>
    </location>
</feature>
<evidence type="ECO:0000259" key="14">
    <source>
        <dbReference type="Pfam" id="PF08245"/>
    </source>
</evidence>
<dbReference type="GO" id="GO:0005737">
    <property type="term" value="C:cytoplasm"/>
    <property type="evidence" value="ECO:0007669"/>
    <property type="project" value="UniProtKB-SubCell"/>
</dbReference>
<evidence type="ECO:0000259" key="13">
    <source>
        <dbReference type="Pfam" id="PF02875"/>
    </source>
</evidence>
<evidence type="ECO:0000256" key="8">
    <source>
        <dbReference type="ARBA" id="ARBA00023306"/>
    </source>
</evidence>
<evidence type="ECO:0000313" key="15">
    <source>
        <dbReference type="EMBL" id="GAT34307.1"/>
    </source>
</evidence>
<dbReference type="SUPFAM" id="SSF53244">
    <property type="entry name" value="MurD-like peptide ligases, peptide-binding domain"/>
    <property type="match status" value="1"/>
</dbReference>
<keyword evidence="4 10" id="KW-0547">Nucleotide-binding</keyword>
<evidence type="ECO:0000256" key="5">
    <source>
        <dbReference type="ARBA" id="ARBA00022840"/>
    </source>
</evidence>
<organism evidence="15 16">
    <name type="scientific">Terrimicrobium sacchariphilum</name>
    <dbReference type="NCBI Taxonomy" id="690879"/>
    <lineage>
        <taxon>Bacteria</taxon>
        <taxon>Pseudomonadati</taxon>
        <taxon>Verrucomicrobiota</taxon>
        <taxon>Terrimicrobiia</taxon>
        <taxon>Terrimicrobiales</taxon>
        <taxon>Terrimicrobiaceae</taxon>
        <taxon>Terrimicrobium</taxon>
    </lineage>
</organism>
<gene>
    <name evidence="10" type="primary">murF</name>
    <name evidence="15" type="ORF">TSACC_22732</name>
</gene>
<keyword evidence="16" id="KW-1185">Reference proteome</keyword>
<dbReference type="Pfam" id="PF08245">
    <property type="entry name" value="Mur_ligase_M"/>
    <property type="match status" value="1"/>
</dbReference>
<dbReference type="HAMAP" id="MF_02019">
    <property type="entry name" value="MurF"/>
    <property type="match status" value="1"/>
</dbReference>
<keyword evidence="3 10" id="KW-0132">Cell division</keyword>
<dbReference type="InterPro" id="IPR036615">
    <property type="entry name" value="Mur_ligase_C_dom_sf"/>
</dbReference>
<dbReference type="EMBL" id="BDCO01000002">
    <property type="protein sequence ID" value="GAT34307.1"/>
    <property type="molecule type" value="Genomic_DNA"/>
</dbReference>
<dbReference type="EC" id="6.3.2.10" evidence="10 11"/>
<dbReference type="Pfam" id="PF01225">
    <property type="entry name" value="Mur_ligase"/>
    <property type="match status" value="1"/>
</dbReference>
<dbReference type="InterPro" id="IPR051046">
    <property type="entry name" value="MurCDEF_CellWall_CoF430Synth"/>
</dbReference>
<dbReference type="Proteomes" id="UP000076023">
    <property type="component" value="Unassembled WGS sequence"/>
</dbReference>
<dbReference type="Pfam" id="PF02875">
    <property type="entry name" value="Mur_ligase_C"/>
    <property type="match status" value="1"/>
</dbReference>
<dbReference type="InterPro" id="IPR013221">
    <property type="entry name" value="Mur_ligase_cen"/>
</dbReference>
<protein>
    <recommendedName>
        <fullName evidence="10 11">UDP-N-acetylmuramoyl-tripeptide--D-alanyl-D-alanine ligase</fullName>
        <ecNumber evidence="10 11">6.3.2.10</ecNumber>
    </recommendedName>
    <alternativeName>
        <fullName evidence="10">D-alanyl-D-alanine-adding enzyme</fullName>
    </alternativeName>
</protein>
<dbReference type="FunCoup" id="A0A146GC78">
    <property type="interactions" value="396"/>
</dbReference>
<proteinExistence type="inferred from homology"/>
<dbReference type="GO" id="GO:0051301">
    <property type="term" value="P:cell division"/>
    <property type="evidence" value="ECO:0007669"/>
    <property type="project" value="UniProtKB-KW"/>
</dbReference>
<dbReference type="InParanoid" id="A0A146GC78"/>
<dbReference type="OrthoDB" id="9801978at2"/>
<comment type="subcellular location">
    <subcellularLocation>
        <location evidence="10 11">Cytoplasm</location>
    </subcellularLocation>
</comment>
<dbReference type="InterPro" id="IPR000713">
    <property type="entry name" value="Mur_ligase_N"/>
</dbReference>
<dbReference type="Gene3D" id="3.40.1190.10">
    <property type="entry name" value="Mur-like, catalytic domain"/>
    <property type="match status" value="1"/>
</dbReference>
<comment type="similarity">
    <text evidence="10">Belongs to the MurCDEF family. MurF subfamily.</text>
</comment>
<dbReference type="NCBIfam" id="TIGR01143">
    <property type="entry name" value="murF"/>
    <property type="match status" value="1"/>
</dbReference>
<dbReference type="GO" id="GO:0071555">
    <property type="term" value="P:cell wall organization"/>
    <property type="evidence" value="ECO:0007669"/>
    <property type="project" value="UniProtKB-KW"/>
</dbReference>